<dbReference type="InterPro" id="IPR048339">
    <property type="entry name" value="Mediator_Med16_C"/>
</dbReference>
<dbReference type="Pfam" id="PF20719">
    <property type="entry name" value="Med16_C"/>
    <property type="match status" value="1"/>
</dbReference>
<proteinExistence type="predicted"/>
<evidence type="ECO:0000313" key="3">
    <source>
        <dbReference type="EMBL" id="KZP00712.1"/>
    </source>
</evidence>
<reference evidence="3 4" key="1">
    <citation type="journal article" date="2016" name="Mol. Biol. Evol.">
        <title>Comparative Genomics of Early-Diverging Mushroom-Forming Fungi Provides Insights into the Origins of Lignocellulose Decay Capabilities.</title>
        <authorList>
            <person name="Nagy L.G."/>
            <person name="Riley R."/>
            <person name="Tritt A."/>
            <person name="Adam C."/>
            <person name="Daum C."/>
            <person name="Floudas D."/>
            <person name="Sun H."/>
            <person name="Yadav J.S."/>
            <person name="Pangilinan J."/>
            <person name="Larsson K.H."/>
            <person name="Matsuura K."/>
            <person name="Barry K."/>
            <person name="Labutti K."/>
            <person name="Kuo R."/>
            <person name="Ohm R.A."/>
            <person name="Bhattacharya S.S."/>
            <person name="Shirouzu T."/>
            <person name="Yoshinaga Y."/>
            <person name="Martin F.M."/>
            <person name="Grigoriev I.V."/>
            <person name="Hibbett D.S."/>
        </authorList>
    </citation>
    <scope>NUCLEOTIDE SEQUENCE [LARGE SCALE GENOMIC DNA]</scope>
    <source>
        <strain evidence="3 4">TUFC12733</strain>
    </source>
</reference>
<dbReference type="OrthoDB" id="2535907at2759"/>
<evidence type="ECO:0000259" key="2">
    <source>
        <dbReference type="Pfam" id="PF20719"/>
    </source>
</evidence>
<protein>
    <recommendedName>
        <fullName evidence="2">Mediator complex subunit 16 C-terminal domain-containing protein</fullName>
    </recommendedName>
</protein>
<feature type="region of interest" description="Disordered" evidence="1">
    <location>
        <begin position="392"/>
        <end position="425"/>
    </location>
</feature>
<gene>
    <name evidence="3" type="ORF">CALVIDRAFT_533049</name>
</gene>
<evidence type="ECO:0000256" key="1">
    <source>
        <dbReference type="SAM" id="MobiDB-lite"/>
    </source>
</evidence>
<dbReference type="Proteomes" id="UP000076738">
    <property type="component" value="Unassembled WGS sequence"/>
</dbReference>
<accession>A0A167RAA5</accession>
<organism evidence="3 4">
    <name type="scientific">Calocera viscosa (strain TUFC12733)</name>
    <dbReference type="NCBI Taxonomy" id="1330018"/>
    <lineage>
        <taxon>Eukaryota</taxon>
        <taxon>Fungi</taxon>
        <taxon>Dikarya</taxon>
        <taxon>Basidiomycota</taxon>
        <taxon>Agaricomycotina</taxon>
        <taxon>Dacrymycetes</taxon>
        <taxon>Dacrymycetales</taxon>
        <taxon>Dacrymycetaceae</taxon>
        <taxon>Calocera</taxon>
    </lineage>
</organism>
<evidence type="ECO:0000313" key="4">
    <source>
        <dbReference type="Proteomes" id="UP000076738"/>
    </source>
</evidence>
<feature type="domain" description="Mediator complex subunit 16 C-terminal" evidence="2">
    <location>
        <begin position="1000"/>
        <end position="1063"/>
    </location>
</feature>
<name>A0A167RAA5_CALVF</name>
<dbReference type="AlphaFoldDB" id="A0A167RAA5"/>
<feature type="region of interest" description="Disordered" evidence="1">
    <location>
        <begin position="1"/>
        <end position="37"/>
    </location>
</feature>
<feature type="region of interest" description="Disordered" evidence="1">
    <location>
        <begin position="677"/>
        <end position="735"/>
    </location>
</feature>
<dbReference type="STRING" id="1330018.A0A167RAA5"/>
<keyword evidence="4" id="KW-1185">Reference proteome</keyword>
<dbReference type="EMBL" id="KV417268">
    <property type="protein sequence ID" value="KZP00712.1"/>
    <property type="molecule type" value="Genomic_DNA"/>
</dbReference>
<sequence>MTPMSSFGHPTPTGSLKRKRLSGEHGHGKTMGWEDVQGLVDGDQRPIVWTKTNAILSAHPTQPYIIGRIPLLADSSPSAKPIQFTLPTPDRLSLSPSSFNPATVLLLSPSDTHLFAYFPSSRTGERVGIEGDPTGNLQSISESGVGVIWERSSERPSERTAEIDNWTVATFWTLQAADAVVGGRWIGMDREYYTMPNPGATAGFNVFRPPPAGPESAPSMCHLLLVLSSNMLQLCSRPIGNPNGRIALIRAPLGQPYERYDGSDDALSKANPRSARVVRASIGFVPEEQGLIVATQLQCTGRPPAMAGMSMALLDPAFGDAQGGQIGMPKEREVELLGVSEAWAETIQLNEVRLHLMSPRWTITCTPLPPIVHEMSPSAIFTGLDFIHVPMSTSGPAPDDGGDDKTEDMFTPAETAPPMPLPDGTDKGDGKESLALLATFVDYRYETAPPMSTLRLWRFLRSPVELCSAFVDLVDDPTKLPDKDDLTDWAPALASRRTFPDHIVNLIVDPRGARTGKLLVGLVATGAEGRLGKSDIRGRRGELRLLHANSLMDDLSSRPTPLGYKRDMPLALSASCSPNGLYVTLTTPPHVPPKTLFAPYPSRPAATSWASNPDVQQPAGALVQAFLNVTDLSDVARALWQNGAKKDIVVAQFRTCWDVLDEVRGMSESNICFPRTPVAEKDTADPPGSTASPEAAKKSPSKTPVKSPETATGPGTVASTGATSNGGSSQAPIPKQMELDCSPWTNRFVEYLVGIYRACPDPEVASAWWICYDITKLVACERAFLVSRQKREDKAADGTRSTIVVFETKNTWNLIAWADWFLDLCKRIVADAIVQRAWELWDEHGAAESPSGPKNERTPPASALLLVHPMSLSLLVFTLKYVREFIEWMSKIAATTEQAYIVQCTLQDTVDRSFLDLSALEEVLGGVQNLCKVHFGNSTNPLLDFREAFISVSVPKPLCSLSLEIGRLLTGHASLANKIALLISPSDLLQTMLLPSSDNANDSEAKKDVIARLTLRPGAVIRTCLRCGGRNEANGPGKRLPSISWLFYEEVFSKKCLCGGSWVRGNVKA</sequence>
<feature type="compositionally biased region" description="Low complexity" evidence="1">
    <location>
        <begin position="715"/>
        <end position="731"/>
    </location>
</feature>